<dbReference type="OrthoDB" id="4370826at2"/>
<gene>
    <name evidence="4" type="ORF">E1261_00705</name>
</gene>
<dbReference type="GO" id="GO:0006310">
    <property type="term" value="P:DNA recombination"/>
    <property type="evidence" value="ECO:0007669"/>
    <property type="project" value="UniProtKB-KW"/>
</dbReference>
<dbReference type="SUPFAM" id="SSF56349">
    <property type="entry name" value="DNA breaking-rejoining enzymes"/>
    <property type="match status" value="1"/>
</dbReference>
<evidence type="ECO:0000259" key="3">
    <source>
        <dbReference type="PROSITE" id="PS51898"/>
    </source>
</evidence>
<feature type="compositionally biased region" description="Polar residues" evidence="2">
    <location>
        <begin position="421"/>
        <end position="432"/>
    </location>
</feature>
<keyword evidence="5" id="KW-1185">Reference proteome</keyword>
<protein>
    <submittedName>
        <fullName evidence="4">Site-specific integrase</fullName>
    </submittedName>
</protein>
<feature type="compositionally biased region" description="Low complexity" evidence="2">
    <location>
        <begin position="433"/>
        <end position="444"/>
    </location>
</feature>
<dbReference type="AlphaFoldDB" id="A0A4R4QJG2"/>
<accession>A0A4R4QJG2</accession>
<dbReference type="InterPro" id="IPR002104">
    <property type="entry name" value="Integrase_catalytic"/>
</dbReference>
<sequence>MAQKATGRPRPTTSRLEIGEHSIDRVEPKEHDDGTWWLTWTIRLTDGRTRRPRTKGRTKTEARRRAKDKAKELLAASRSDIWKVADDLVSYMEKVSKPAIETAKLATNSRDRYLLVYKLIVGGCLREDHKHSRSLKGHTIGTGTRFRALERCLVEIAELHGSETAHQARSVLGKYVLDQLIRDELIDASPIAGKRLDLAGSKGDTPTRGGVALSADEWNAVIDYLLALDPAEGIEPPKRGMYTLEDRIAVAANAIDLTLLQTMTGLRIGEATNVDPSMVTFDGDEMIFDLPPEITKTKKGRFVHVTDPAIVARFKPRWEIARAKGGPLIPSPAKPGVVWDQRQRNEAVKTLYLKMAEELDIPALETERSHVWRATLNTLTLGAGVPEAIRTAHLGHTAQVNRRSYTDTRDGAVLARKLSGLRTSKSTPKSTQSESSPVSPDEPS</sequence>
<dbReference type="CDD" id="cd00397">
    <property type="entry name" value="DNA_BRE_C"/>
    <property type="match status" value="1"/>
</dbReference>
<feature type="region of interest" description="Disordered" evidence="2">
    <location>
        <begin position="48"/>
        <end position="67"/>
    </location>
</feature>
<evidence type="ECO:0000256" key="1">
    <source>
        <dbReference type="ARBA" id="ARBA00023172"/>
    </source>
</evidence>
<proteinExistence type="predicted"/>
<dbReference type="EMBL" id="SMKA01000001">
    <property type="protein sequence ID" value="TDC35878.1"/>
    <property type="molecule type" value="Genomic_DNA"/>
</dbReference>
<dbReference type="GO" id="GO:0015074">
    <property type="term" value="P:DNA integration"/>
    <property type="evidence" value="ECO:0007669"/>
    <property type="project" value="InterPro"/>
</dbReference>
<dbReference type="Gene3D" id="1.10.443.10">
    <property type="entry name" value="Intergrase catalytic core"/>
    <property type="match status" value="1"/>
</dbReference>
<feature type="region of interest" description="Disordered" evidence="2">
    <location>
        <begin position="417"/>
        <end position="444"/>
    </location>
</feature>
<dbReference type="GO" id="GO:0003677">
    <property type="term" value="F:DNA binding"/>
    <property type="evidence" value="ECO:0007669"/>
    <property type="project" value="InterPro"/>
</dbReference>
<dbReference type="Proteomes" id="UP000295075">
    <property type="component" value="Unassembled WGS sequence"/>
</dbReference>
<organism evidence="4 5">
    <name type="scientific">Kribbella albertanoniae</name>
    <dbReference type="NCBI Taxonomy" id="1266829"/>
    <lineage>
        <taxon>Bacteria</taxon>
        <taxon>Bacillati</taxon>
        <taxon>Actinomycetota</taxon>
        <taxon>Actinomycetes</taxon>
        <taxon>Propionibacteriales</taxon>
        <taxon>Kribbellaceae</taxon>
        <taxon>Kribbella</taxon>
    </lineage>
</organism>
<name>A0A4R4QJG2_9ACTN</name>
<keyword evidence="1" id="KW-0233">DNA recombination</keyword>
<dbReference type="PROSITE" id="PS51898">
    <property type="entry name" value="TYR_RECOMBINASE"/>
    <property type="match status" value="1"/>
</dbReference>
<dbReference type="RefSeq" id="WP_132400043.1">
    <property type="nucleotide sequence ID" value="NZ_SMKA01000001.1"/>
</dbReference>
<feature type="domain" description="Tyr recombinase" evidence="3">
    <location>
        <begin position="208"/>
        <end position="419"/>
    </location>
</feature>
<evidence type="ECO:0000256" key="2">
    <source>
        <dbReference type="SAM" id="MobiDB-lite"/>
    </source>
</evidence>
<evidence type="ECO:0000313" key="4">
    <source>
        <dbReference type="EMBL" id="TDC35878.1"/>
    </source>
</evidence>
<comment type="caution">
    <text evidence="4">The sequence shown here is derived from an EMBL/GenBank/DDBJ whole genome shotgun (WGS) entry which is preliminary data.</text>
</comment>
<evidence type="ECO:0000313" key="5">
    <source>
        <dbReference type="Proteomes" id="UP000295075"/>
    </source>
</evidence>
<reference evidence="4 5" key="1">
    <citation type="submission" date="2019-03" db="EMBL/GenBank/DDBJ databases">
        <title>Draft genome sequences of novel Actinobacteria.</title>
        <authorList>
            <person name="Sahin N."/>
            <person name="Ay H."/>
            <person name="Saygin H."/>
        </authorList>
    </citation>
    <scope>NUCLEOTIDE SEQUENCE [LARGE SCALE GENOMIC DNA]</scope>
    <source>
        <strain evidence="4 5">JCM 30547</strain>
    </source>
</reference>
<dbReference type="InterPro" id="IPR011010">
    <property type="entry name" value="DNA_brk_join_enz"/>
</dbReference>
<feature type="region of interest" description="Disordered" evidence="2">
    <location>
        <begin position="1"/>
        <end position="25"/>
    </location>
</feature>
<dbReference type="InterPro" id="IPR013762">
    <property type="entry name" value="Integrase-like_cat_sf"/>
</dbReference>